<organism evidence="7 8">
    <name type="scientific">Prevotella amnii DNF00058</name>
    <dbReference type="NCBI Taxonomy" id="1401066"/>
    <lineage>
        <taxon>Bacteria</taxon>
        <taxon>Pseudomonadati</taxon>
        <taxon>Bacteroidota</taxon>
        <taxon>Bacteroidia</taxon>
        <taxon>Bacteroidales</taxon>
        <taxon>Prevotellaceae</taxon>
        <taxon>Prevotella</taxon>
    </lineage>
</organism>
<keyword evidence="2 5" id="KW-0812">Transmembrane</keyword>
<sequence>MVDDKIELRSEKVRHIIGEIPSKIVRYGIMIITIVILGLLAGAYFIPYPETISAKVQMTNARQGTIAVPYKYVNTLARGMTVNIEFEGYDAETYGVANGVITATSHIPLQTAEGNVFTAQVRITDCKYNLISGMTGTASILVSNESILQRIVRQITNII</sequence>
<evidence type="ECO:0000256" key="2">
    <source>
        <dbReference type="ARBA" id="ARBA00022692"/>
    </source>
</evidence>
<gene>
    <name evidence="7" type="ORF">HMPREF9302_10060</name>
</gene>
<comment type="caution">
    <text evidence="7">The sequence shown here is derived from an EMBL/GenBank/DDBJ whole genome shotgun (WGS) entry which is preliminary data.</text>
</comment>
<evidence type="ECO:0000256" key="5">
    <source>
        <dbReference type="SAM" id="Phobius"/>
    </source>
</evidence>
<feature type="transmembrane region" description="Helical" evidence="5">
    <location>
        <begin position="24"/>
        <end position="46"/>
    </location>
</feature>
<proteinExistence type="predicted"/>
<dbReference type="RefSeq" id="WP_008446501.1">
    <property type="nucleotide sequence ID" value="NZ_JRNU01000081.1"/>
</dbReference>
<keyword evidence="4 5" id="KW-0472">Membrane</keyword>
<evidence type="ECO:0000256" key="1">
    <source>
        <dbReference type="ARBA" id="ARBA00004370"/>
    </source>
</evidence>
<dbReference type="Proteomes" id="UP000029614">
    <property type="component" value="Unassembled WGS sequence"/>
</dbReference>
<protein>
    <recommendedName>
        <fullName evidence="6">LcnD-like C-terminal domain-containing protein</fullName>
    </recommendedName>
</protein>
<feature type="domain" description="LcnD-like C-terminal" evidence="6">
    <location>
        <begin position="65"/>
        <end position="144"/>
    </location>
</feature>
<dbReference type="EMBL" id="JRNU01000081">
    <property type="protein sequence ID" value="KGF50318.1"/>
    <property type="molecule type" value="Genomic_DNA"/>
</dbReference>
<evidence type="ECO:0000313" key="8">
    <source>
        <dbReference type="Proteomes" id="UP000029614"/>
    </source>
</evidence>
<dbReference type="Gene3D" id="2.40.30.170">
    <property type="match status" value="1"/>
</dbReference>
<evidence type="ECO:0000256" key="4">
    <source>
        <dbReference type="ARBA" id="ARBA00023136"/>
    </source>
</evidence>
<comment type="subcellular location">
    <subcellularLocation>
        <location evidence="1">Membrane</location>
    </subcellularLocation>
</comment>
<dbReference type="OrthoDB" id="1050343at2"/>
<evidence type="ECO:0000259" key="6">
    <source>
        <dbReference type="Pfam" id="PF25940"/>
    </source>
</evidence>
<keyword evidence="3 5" id="KW-1133">Transmembrane helix</keyword>
<accession>A0A096ATD7</accession>
<dbReference type="Pfam" id="PF25940">
    <property type="entry name" value="LcnD_C"/>
    <property type="match status" value="1"/>
</dbReference>
<evidence type="ECO:0000256" key="3">
    <source>
        <dbReference type="ARBA" id="ARBA00022989"/>
    </source>
</evidence>
<reference evidence="7 8" key="1">
    <citation type="submission" date="2014-07" db="EMBL/GenBank/DDBJ databases">
        <authorList>
            <person name="McCorrison J."/>
            <person name="Sanka R."/>
            <person name="Torralba M."/>
            <person name="Gillis M."/>
            <person name="Haft D.H."/>
            <person name="Methe B."/>
            <person name="Sutton G."/>
            <person name="Nelson K.E."/>
        </authorList>
    </citation>
    <scope>NUCLEOTIDE SEQUENCE [LARGE SCALE GENOMIC DNA]</scope>
    <source>
        <strain evidence="7 8">DNF00058</strain>
    </source>
</reference>
<dbReference type="AlphaFoldDB" id="A0A096ATD7"/>
<keyword evidence="8" id="KW-1185">Reference proteome</keyword>
<evidence type="ECO:0000313" key="7">
    <source>
        <dbReference type="EMBL" id="KGF50318.1"/>
    </source>
</evidence>
<name>A0A096ATD7_9BACT</name>
<dbReference type="InterPro" id="IPR058795">
    <property type="entry name" value="LcnD_C"/>
</dbReference>